<keyword evidence="3" id="KW-0282">Flagellum</keyword>
<feature type="compositionally biased region" description="Low complexity" evidence="1">
    <location>
        <begin position="574"/>
        <end position="583"/>
    </location>
</feature>
<feature type="compositionally biased region" description="Low complexity" evidence="1">
    <location>
        <begin position="319"/>
        <end position="358"/>
    </location>
</feature>
<dbReference type="Gene3D" id="3.30.750.140">
    <property type="match status" value="1"/>
</dbReference>
<dbReference type="CDD" id="cd17470">
    <property type="entry name" value="T3SS_Flik_C"/>
    <property type="match status" value="1"/>
</dbReference>
<feature type="compositionally biased region" description="Polar residues" evidence="1">
    <location>
        <begin position="621"/>
        <end position="635"/>
    </location>
</feature>
<reference evidence="3 4" key="1">
    <citation type="submission" date="2019-03" db="EMBL/GenBank/DDBJ databases">
        <title>Deep-cultivation of Planctomycetes and their phenomic and genomic characterization uncovers novel biology.</title>
        <authorList>
            <person name="Wiegand S."/>
            <person name="Jogler M."/>
            <person name="Boedeker C."/>
            <person name="Pinto D."/>
            <person name="Vollmers J."/>
            <person name="Rivas-Marin E."/>
            <person name="Kohn T."/>
            <person name="Peeters S.H."/>
            <person name="Heuer A."/>
            <person name="Rast P."/>
            <person name="Oberbeckmann S."/>
            <person name="Bunk B."/>
            <person name="Jeske O."/>
            <person name="Meyerdierks A."/>
            <person name="Storesund J.E."/>
            <person name="Kallscheuer N."/>
            <person name="Luecker S."/>
            <person name="Lage O.M."/>
            <person name="Pohl T."/>
            <person name="Merkel B.J."/>
            <person name="Hornburger P."/>
            <person name="Mueller R.-W."/>
            <person name="Bruemmer F."/>
            <person name="Labrenz M."/>
            <person name="Spormann A.M."/>
            <person name="Op den Camp H."/>
            <person name="Overmann J."/>
            <person name="Amann R."/>
            <person name="Jetten M.S.M."/>
            <person name="Mascher T."/>
            <person name="Medema M.H."/>
            <person name="Devos D.P."/>
            <person name="Kaster A.-K."/>
            <person name="Ovreas L."/>
            <person name="Rohde M."/>
            <person name="Galperin M.Y."/>
            <person name="Jogler C."/>
        </authorList>
    </citation>
    <scope>NUCLEOTIDE SEQUENCE [LARGE SCALE GENOMIC DNA]</scope>
    <source>
        <strain evidence="3 4">Enr10</strain>
    </source>
</reference>
<feature type="region of interest" description="Disordered" evidence="1">
    <location>
        <begin position="566"/>
        <end position="646"/>
    </location>
</feature>
<keyword evidence="3" id="KW-0969">Cilium</keyword>
<feature type="region of interest" description="Disordered" evidence="1">
    <location>
        <begin position="236"/>
        <end position="291"/>
    </location>
</feature>
<dbReference type="Proteomes" id="UP000315647">
    <property type="component" value="Chromosome"/>
</dbReference>
<dbReference type="Pfam" id="PF02120">
    <property type="entry name" value="Flg_hook"/>
    <property type="match status" value="1"/>
</dbReference>
<accession>A0A517Q735</accession>
<feature type="compositionally biased region" description="Polar residues" evidence="1">
    <location>
        <begin position="428"/>
        <end position="441"/>
    </location>
</feature>
<keyword evidence="3" id="KW-0966">Cell projection</keyword>
<evidence type="ECO:0000313" key="4">
    <source>
        <dbReference type="Proteomes" id="UP000315647"/>
    </source>
</evidence>
<feature type="compositionally biased region" description="Polar residues" evidence="1">
    <location>
        <begin position="401"/>
        <end position="410"/>
    </location>
</feature>
<feature type="compositionally biased region" description="Basic and acidic residues" evidence="1">
    <location>
        <begin position="87"/>
        <end position="121"/>
    </location>
</feature>
<organism evidence="3 4">
    <name type="scientific">Gimesia panareensis</name>
    <dbReference type="NCBI Taxonomy" id="2527978"/>
    <lineage>
        <taxon>Bacteria</taxon>
        <taxon>Pseudomonadati</taxon>
        <taxon>Planctomycetota</taxon>
        <taxon>Planctomycetia</taxon>
        <taxon>Planctomycetales</taxon>
        <taxon>Planctomycetaceae</taxon>
        <taxon>Gimesia</taxon>
    </lineage>
</organism>
<gene>
    <name evidence="3" type="ORF">Enr10x_27580</name>
</gene>
<evidence type="ECO:0000259" key="2">
    <source>
        <dbReference type="Pfam" id="PF02120"/>
    </source>
</evidence>
<protein>
    <submittedName>
        <fullName evidence="3">Flagellar hook-length control protein FliK</fullName>
    </submittedName>
</protein>
<evidence type="ECO:0000256" key="1">
    <source>
        <dbReference type="SAM" id="MobiDB-lite"/>
    </source>
</evidence>
<name>A0A517Q735_9PLAN</name>
<feature type="compositionally biased region" description="Polar residues" evidence="1">
    <location>
        <begin position="236"/>
        <end position="245"/>
    </location>
</feature>
<feature type="domain" description="Flagellar hook-length control protein-like C-terminal" evidence="2">
    <location>
        <begin position="493"/>
        <end position="567"/>
    </location>
</feature>
<sequence>MADSPKFSLLDLQTPDVSQYGKQNLGLQRETTRSTDSSYRKQLTESLSRKQQRSSNDKPQVESRSASDNKPERSRPEPQETQSRPAPEPRDTTSSVADHDQQKVRPQDRGDDRTEVSRDAADQAAPVQEQKPAAEDKNDSAEVSENVVTVQPEVKAPVKEKAPGYSLFHAAAQSEGTLTEEVTTGETEIRPPANFQFSDNQSLVKLQTDVTETQQTQSLPIPEGLAELLKKQEVNTTQTDATAQGESAKVPVEDQQVQAADQSEELINAVADDQSPSDETQPEVSLDSLKQIKMTDELKAAIQKFQEQQSKQGNEKADASQADQQAALQQRYLNSQQQQNADNGNQQQGQDAAASDQNTGQQVSQTVIDQVQQQADQTGPDKTEVSDKKTEKHADADKNLPDQSALNQAPHQLKPAATDALQKALTEATKSNPLTQEQHTANPAGHDQSHTQAAGLGHATNVATDHQAAPAGPVVDAKQVDQLVDRISSAVRQSQSTGQQLKIRLSPPELGTLQIEVSLKNGEYSAKLEVQNRHAQKVINDNIAQLKDALTKTGVSLDRIDVHINTHSSEDQRSSQSDSQQQSGTEFNSNQFSDQSGDTEQGHDERSFVEETIQRDDVEPEQQNRPHVTRSQGVATDNVEEIDVQI</sequence>
<dbReference type="EMBL" id="CP037421">
    <property type="protein sequence ID" value="QDT27441.1"/>
    <property type="molecule type" value="Genomic_DNA"/>
</dbReference>
<dbReference type="RefSeq" id="WP_145449803.1">
    <property type="nucleotide sequence ID" value="NZ_CP037421.1"/>
</dbReference>
<dbReference type="InterPro" id="IPR021136">
    <property type="entry name" value="Flagellar_hook_control-like_C"/>
</dbReference>
<feature type="compositionally biased region" description="Polar residues" evidence="1">
    <location>
        <begin position="359"/>
        <end position="377"/>
    </location>
</feature>
<dbReference type="AlphaFoldDB" id="A0A517Q735"/>
<feature type="compositionally biased region" description="Polar residues" evidence="1">
    <location>
        <begin position="584"/>
        <end position="599"/>
    </location>
</feature>
<feature type="compositionally biased region" description="Basic and acidic residues" evidence="1">
    <location>
        <begin position="379"/>
        <end position="400"/>
    </location>
</feature>
<proteinExistence type="predicted"/>
<feature type="compositionally biased region" description="Basic and acidic residues" evidence="1">
    <location>
        <begin position="600"/>
        <end position="617"/>
    </location>
</feature>
<feature type="region of interest" description="Disordered" evidence="1">
    <location>
        <begin position="1"/>
        <end position="148"/>
    </location>
</feature>
<feature type="region of interest" description="Disordered" evidence="1">
    <location>
        <begin position="303"/>
        <end position="467"/>
    </location>
</feature>
<evidence type="ECO:0000313" key="3">
    <source>
        <dbReference type="EMBL" id="QDT27441.1"/>
    </source>
</evidence>
<keyword evidence="4" id="KW-1185">Reference proteome</keyword>
<feature type="compositionally biased region" description="Basic and acidic residues" evidence="1">
    <location>
        <begin position="55"/>
        <end position="78"/>
    </location>
</feature>
<feature type="compositionally biased region" description="Polar residues" evidence="1">
    <location>
        <begin position="15"/>
        <end position="26"/>
    </location>
</feature>
<feature type="compositionally biased region" description="Basic and acidic residues" evidence="1">
    <location>
        <begin position="30"/>
        <end position="43"/>
    </location>
</feature>
<dbReference type="InterPro" id="IPR038610">
    <property type="entry name" value="FliK-like_C_sf"/>
</dbReference>